<sequence length="318" mass="34681">MNSFYWLMKREFWENRGGFLWAPIITGGVFILLNLMAIIAVEVTGPMHGINIGDSNLRDAIAHADAGDLRQIGQILDVAMLSSMGPISICQGFVVFFYCLSALYDDRRDRSVLFWKSLPISDTNTVLSKVASAVVVAPVIAVATGIVTGLIQLIAYAITLSFHGVNIWQLLGLAHPIKALASLIASVPAYALWALPAVGWLMLCSAWARSKPFLWAVATPAIAGLLVGWFGIMGLFNLNTGWFWTNIVGRMLVSVFPVSSIAFDKHSLASVGDNETLDDLLFSNSFHILSSHNLWIGVLAGVLMLAAAVWFRRVRDDS</sequence>
<name>A0A4R0YUQ5_9GAMM</name>
<keyword evidence="1" id="KW-1133">Transmembrane helix</keyword>
<keyword evidence="1" id="KW-0812">Transmembrane</keyword>
<keyword evidence="3" id="KW-1185">Reference proteome</keyword>
<keyword evidence="1" id="KW-0472">Membrane</keyword>
<evidence type="ECO:0000313" key="2">
    <source>
        <dbReference type="EMBL" id="TCI13165.1"/>
    </source>
</evidence>
<dbReference type="Proteomes" id="UP000291822">
    <property type="component" value="Unassembled WGS sequence"/>
</dbReference>
<feature type="transmembrane region" description="Helical" evidence="1">
    <location>
        <begin position="214"/>
        <end position="236"/>
    </location>
</feature>
<dbReference type="AlphaFoldDB" id="A0A4R0YUQ5"/>
<dbReference type="RefSeq" id="WP_131150054.1">
    <property type="nucleotide sequence ID" value="NZ_SJTG01000001.1"/>
</dbReference>
<feature type="transmembrane region" description="Helical" evidence="1">
    <location>
        <begin position="126"/>
        <end position="147"/>
    </location>
</feature>
<comment type="caution">
    <text evidence="2">The sequence shown here is derived from an EMBL/GenBank/DDBJ whole genome shotgun (WGS) entry which is preliminary data.</text>
</comment>
<feature type="transmembrane region" description="Helical" evidence="1">
    <location>
        <begin position="183"/>
        <end position="208"/>
    </location>
</feature>
<organism evidence="2 3">
    <name type="scientific">Dyella soli</name>
    <dbReference type="NCBI Taxonomy" id="522319"/>
    <lineage>
        <taxon>Bacteria</taxon>
        <taxon>Pseudomonadati</taxon>
        <taxon>Pseudomonadota</taxon>
        <taxon>Gammaproteobacteria</taxon>
        <taxon>Lysobacterales</taxon>
        <taxon>Rhodanobacteraceae</taxon>
        <taxon>Dyella</taxon>
    </lineage>
</organism>
<protein>
    <submittedName>
        <fullName evidence="2">Uncharacterized protein</fullName>
    </submittedName>
</protein>
<accession>A0A4R0YUQ5</accession>
<feature type="transmembrane region" description="Helical" evidence="1">
    <location>
        <begin position="294"/>
        <end position="311"/>
    </location>
</feature>
<gene>
    <name evidence="2" type="ORF">EZM97_07690</name>
</gene>
<proteinExistence type="predicted"/>
<dbReference type="EMBL" id="SJTG01000001">
    <property type="protein sequence ID" value="TCI13165.1"/>
    <property type="molecule type" value="Genomic_DNA"/>
</dbReference>
<reference evidence="2 3" key="1">
    <citation type="submission" date="2019-02" db="EMBL/GenBank/DDBJ databases">
        <title>Dyella amyloliquefaciens sp. nov., isolated from forest soil.</title>
        <authorList>
            <person name="Gao Z.-H."/>
            <person name="Qiu L.-H."/>
        </authorList>
    </citation>
    <scope>NUCLEOTIDE SEQUENCE [LARGE SCALE GENOMIC DNA]</scope>
    <source>
        <strain evidence="2 3">KACC 12747</strain>
    </source>
</reference>
<evidence type="ECO:0000313" key="3">
    <source>
        <dbReference type="Proteomes" id="UP000291822"/>
    </source>
</evidence>
<evidence type="ECO:0000256" key="1">
    <source>
        <dbReference type="SAM" id="Phobius"/>
    </source>
</evidence>
<feature type="transmembrane region" description="Helical" evidence="1">
    <location>
        <begin position="86"/>
        <end position="105"/>
    </location>
</feature>
<feature type="transmembrane region" description="Helical" evidence="1">
    <location>
        <begin position="20"/>
        <end position="41"/>
    </location>
</feature>